<dbReference type="Gene3D" id="3.30.70.270">
    <property type="match status" value="1"/>
</dbReference>
<dbReference type="Pfam" id="PF00990">
    <property type="entry name" value="GGDEF"/>
    <property type="match status" value="1"/>
</dbReference>
<feature type="domain" description="GGDEF" evidence="3">
    <location>
        <begin position="216"/>
        <end position="347"/>
    </location>
</feature>
<dbReference type="GO" id="GO:0043709">
    <property type="term" value="P:cell adhesion involved in single-species biofilm formation"/>
    <property type="evidence" value="ECO:0007669"/>
    <property type="project" value="TreeGrafter"/>
</dbReference>
<keyword evidence="5" id="KW-1185">Reference proteome</keyword>
<dbReference type="SUPFAM" id="SSF55073">
    <property type="entry name" value="Nucleotide cyclase"/>
    <property type="match status" value="1"/>
</dbReference>
<evidence type="ECO:0000313" key="5">
    <source>
        <dbReference type="Proteomes" id="UP000282438"/>
    </source>
</evidence>
<dbReference type="KEGG" id="iod:EJO50_16380"/>
<dbReference type="AlphaFoldDB" id="A0A3S8ZWW5"/>
<dbReference type="OrthoDB" id="9813903at2"/>
<dbReference type="Proteomes" id="UP000282438">
    <property type="component" value="Chromosome"/>
</dbReference>
<dbReference type="NCBIfam" id="TIGR00254">
    <property type="entry name" value="GGDEF"/>
    <property type="match status" value="1"/>
</dbReference>
<dbReference type="RefSeq" id="WP_125975959.1">
    <property type="nucleotide sequence ID" value="NZ_CP034433.1"/>
</dbReference>
<dbReference type="PROSITE" id="PS50887">
    <property type="entry name" value="GGDEF"/>
    <property type="match status" value="1"/>
</dbReference>
<name>A0A3S8ZWW5_9NEIS</name>
<dbReference type="FunFam" id="3.30.70.270:FF:000001">
    <property type="entry name" value="Diguanylate cyclase domain protein"/>
    <property type="match status" value="1"/>
</dbReference>
<gene>
    <name evidence="4" type="ORF">EJO50_16380</name>
</gene>
<dbReference type="SMART" id="SM00267">
    <property type="entry name" value="GGDEF"/>
    <property type="match status" value="1"/>
</dbReference>
<protein>
    <recommendedName>
        <fullName evidence="1">diguanylate cyclase</fullName>
        <ecNumber evidence="1">2.7.7.65</ecNumber>
    </recommendedName>
</protein>
<dbReference type="CDD" id="cd01949">
    <property type="entry name" value="GGDEF"/>
    <property type="match status" value="1"/>
</dbReference>
<dbReference type="EC" id="2.7.7.65" evidence="1"/>
<sequence>MDSSLVIAYNRFSKLSCNGLVYLMSNVSPSINPVEIARIALKKLSERGLAPTPENYTKFYNAIATIKSPDAKTSNETLQAWQLLYKVEDMLGDMDETTGQLLTALAGGNEAMSVSLDLLQDTRRAHLEQRASPDDTHSKLENLLNTIINSTSEMHSSVTASKTDLLAIRDSVRSIEENLEVNRQILEQDALTGAMNRQGFDNRLVREAKLAQRHGHKLSVVLFDLDDFKLVNDRFGHAVGDNVLVHIAGLARSVLRESDILVRYGGEEFLILLAETDIHGALYVLERLQQVARRNPFMHRQQRLDVTFSAGIAMLRSDENGRALVLRADEALYVAKRNGRGLIEMAE</sequence>
<proteinExistence type="predicted"/>
<accession>A0A3S8ZWW5</accession>
<dbReference type="InterPro" id="IPR043128">
    <property type="entry name" value="Rev_trsase/Diguanyl_cyclase"/>
</dbReference>
<evidence type="ECO:0000259" key="3">
    <source>
        <dbReference type="PROSITE" id="PS50887"/>
    </source>
</evidence>
<dbReference type="GO" id="GO:1902201">
    <property type="term" value="P:negative regulation of bacterial-type flagellum-dependent cell motility"/>
    <property type="evidence" value="ECO:0007669"/>
    <property type="project" value="TreeGrafter"/>
</dbReference>
<dbReference type="InterPro" id="IPR050469">
    <property type="entry name" value="Diguanylate_Cyclase"/>
</dbReference>
<dbReference type="InterPro" id="IPR029787">
    <property type="entry name" value="Nucleotide_cyclase"/>
</dbReference>
<evidence type="ECO:0000256" key="2">
    <source>
        <dbReference type="ARBA" id="ARBA00034247"/>
    </source>
</evidence>
<reference evidence="4 5" key="1">
    <citation type="submission" date="2018-12" db="EMBL/GenBank/DDBJ databases">
        <title>Complete genome sequence of Iodobacter sp. H11R3.</title>
        <authorList>
            <person name="Bae J.-W."/>
        </authorList>
    </citation>
    <scope>NUCLEOTIDE SEQUENCE [LARGE SCALE GENOMIC DNA]</scope>
    <source>
        <strain evidence="4 5">H11R3</strain>
    </source>
</reference>
<dbReference type="InterPro" id="IPR000160">
    <property type="entry name" value="GGDEF_dom"/>
</dbReference>
<comment type="catalytic activity">
    <reaction evidence="2">
        <text>2 GTP = 3',3'-c-di-GMP + 2 diphosphate</text>
        <dbReference type="Rhea" id="RHEA:24898"/>
        <dbReference type="ChEBI" id="CHEBI:33019"/>
        <dbReference type="ChEBI" id="CHEBI:37565"/>
        <dbReference type="ChEBI" id="CHEBI:58805"/>
        <dbReference type="EC" id="2.7.7.65"/>
    </reaction>
</comment>
<organism evidence="4 5">
    <name type="scientific">Iodobacter ciconiae</name>
    <dbReference type="NCBI Taxonomy" id="2496266"/>
    <lineage>
        <taxon>Bacteria</taxon>
        <taxon>Pseudomonadati</taxon>
        <taxon>Pseudomonadota</taxon>
        <taxon>Betaproteobacteria</taxon>
        <taxon>Neisseriales</taxon>
        <taxon>Chitinibacteraceae</taxon>
        <taxon>Iodobacter</taxon>
    </lineage>
</organism>
<dbReference type="GO" id="GO:0052621">
    <property type="term" value="F:diguanylate cyclase activity"/>
    <property type="evidence" value="ECO:0007669"/>
    <property type="project" value="UniProtKB-EC"/>
</dbReference>
<dbReference type="PANTHER" id="PTHR45138">
    <property type="entry name" value="REGULATORY COMPONENTS OF SENSORY TRANSDUCTION SYSTEM"/>
    <property type="match status" value="1"/>
</dbReference>
<dbReference type="PANTHER" id="PTHR45138:SF9">
    <property type="entry name" value="DIGUANYLATE CYCLASE DGCM-RELATED"/>
    <property type="match status" value="1"/>
</dbReference>
<dbReference type="EMBL" id="CP034433">
    <property type="protein sequence ID" value="AZN37904.1"/>
    <property type="molecule type" value="Genomic_DNA"/>
</dbReference>
<evidence type="ECO:0000256" key="1">
    <source>
        <dbReference type="ARBA" id="ARBA00012528"/>
    </source>
</evidence>
<dbReference type="GO" id="GO:0005886">
    <property type="term" value="C:plasma membrane"/>
    <property type="evidence" value="ECO:0007669"/>
    <property type="project" value="TreeGrafter"/>
</dbReference>
<evidence type="ECO:0000313" key="4">
    <source>
        <dbReference type="EMBL" id="AZN37904.1"/>
    </source>
</evidence>